<dbReference type="PRINTS" id="PR00081">
    <property type="entry name" value="GDHRDH"/>
</dbReference>
<accession>A0A0B1ZRF8</accession>
<dbReference type="OrthoDB" id="9804774at2"/>
<dbReference type="Pfam" id="PF13561">
    <property type="entry name" value="adh_short_C2"/>
    <property type="match status" value="1"/>
</dbReference>
<protein>
    <submittedName>
        <fullName evidence="2">Short-chain dehydrogenase</fullName>
    </submittedName>
</protein>
<gene>
    <name evidence="2" type="ORF">LK12_13905</name>
</gene>
<sequence length="255" mass="26505">MTRSLNGRVAVITGAGSGMGRSMALRLAEDDAKIAVWDINAAGAEETAQMVRDAGGTAIAIEVDCSDKPAIKAAADRTRAELGKISILINNAGIAPFTPFLEIDEDLLERVLRVNLMGPFFVTQECVPDMIEAKWGRIINITSSSVQSGSALQAHYTSSKGGLLGFTKCLAMALGEHGITANMIPPGSIDTPMLRGAEIMQQPGAIEAYGKALPVGRIGTGEDIAAAAAFLASEEGGYMTGQTISVNGGRYMGSA</sequence>
<dbReference type="PRINTS" id="PR00080">
    <property type="entry name" value="SDRFAMILY"/>
</dbReference>
<comment type="caution">
    <text evidence="2">The sequence shown here is derived from an EMBL/GenBank/DDBJ whole genome shotgun (WGS) entry which is preliminary data.</text>
</comment>
<dbReference type="STRING" id="1348853.LK12_13905"/>
<dbReference type="InterPro" id="IPR050259">
    <property type="entry name" value="SDR"/>
</dbReference>
<name>A0A0B1ZRF8_9SPHN</name>
<dbReference type="InterPro" id="IPR020904">
    <property type="entry name" value="Sc_DH/Rdtase_CS"/>
</dbReference>
<keyword evidence="3" id="KW-1185">Reference proteome</keyword>
<evidence type="ECO:0000313" key="2">
    <source>
        <dbReference type="EMBL" id="KHK91833.1"/>
    </source>
</evidence>
<dbReference type="NCBIfam" id="NF005559">
    <property type="entry name" value="PRK07231.1"/>
    <property type="match status" value="1"/>
</dbReference>
<dbReference type="SUPFAM" id="SSF51735">
    <property type="entry name" value="NAD(P)-binding Rossmann-fold domains"/>
    <property type="match status" value="1"/>
</dbReference>
<organism evidence="2 3">
    <name type="scientific">Novosphingobium malaysiense</name>
    <dbReference type="NCBI Taxonomy" id="1348853"/>
    <lineage>
        <taxon>Bacteria</taxon>
        <taxon>Pseudomonadati</taxon>
        <taxon>Pseudomonadota</taxon>
        <taxon>Alphaproteobacteria</taxon>
        <taxon>Sphingomonadales</taxon>
        <taxon>Sphingomonadaceae</taxon>
        <taxon>Novosphingobium</taxon>
    </lineage>
</organism>
<dbReference type="PANTHER" id="PTHR42879:SF2">
    <property type="entry name" value="3-OXOACYL-[ACYL-CARRIER-PROTEIN] REDUCTASE FABG"/>
    <property type="match status" value="1"/>
</dbReference>
<dbReference type="FunFam" id="3.40.50.720:FF:000084">
    <property type="entry name" value="Short-chain dehydrogenase reductase"/>
    <property type="match status" value="1"/>
</dbReference>
<evidence type="ECO:0000313" key="3">
    <source>
        <dbReference type="Proteomes" id="UP000031057"/>
    </source>
</evidence>
<comment type="similarity">
    <text evidence="1">Belongs to the short-chain dehydrogenases/reductases (SDR) family.</text>
</comment>
<dbReference type="InterPro" id="IPR036291">
    <property type="entry name" value="NAD(P)-bd_dom_sf"/>
</dbReference>
<dbReference type="AlphaFoldDB" id="A0A0B1ZRF8"/>
<dbReference type="InterPro" id="IPR002347">
    <property type="entry name" value="SDR_fam"/>
</dbReference>
<dbReference type="Proteomes" id="UP000031057">
    <property type="component" value="Unassembled WGS sequence"/>
</dbReference>
<dbReference type="GO" id="GO:0032787">
    <property type="term" value="P:monocarboxylic acid metabolic process"/>
    <property type="evidence" value="ECO:0007669"/>
    <property type="project" value="UniProtKB-ARBA"/>
</dbReference>
<evidence type="ECO:0000256" key="1">
    <source>
        <dbReference type="ARBA" id="ARBA00006484"/>
    </source>
</evidence>
<dbReference type="PANTHER" id="PTHR42879">
    <property type="entry name" value="3-OXOACYL-(ACYL-CARRIER-PROTEIN) REDUCTASE"/>
    <property type="match status" value="1"/>
</dbReference>
<dbReference type="EMBL" id="JTDI01000003">
    <property type="protein sequence ID" value="KHK91833.1"/>
    <property type="molecule type" value="Genomic_DNA"/>
</dbReference>
<dbReference type="Gene3D" id="3.40.50.720">
    <property type="entry name" value="NAD(P)-binding Rossmann-like Domain"/>
    <property type="match status" value="1"/>
</dbReference>
<reference evidence="2 3" key="1">
    <citation type="submission" date="2014-10" db="EMBL/GenBank/DDBJ databases">
        <title>Genome sequence of Novosphingobium malaysiense MUSC 273(T).</title>
        <authorList>
            <person name="Lee L.-H."/>
        </authorList>
    </citation>
    <scope>NUCLEOTIDE SEQUENCE [LARGE SCALE GENOMIC DNA]</scope>
    <source>
        <strain evidence="2 3">MUSC 273</strain>
    </source>
</reference>
<proteinExistence type="inferred from homology"/>
<dbReference type="PROSITE" id="PS00061">
    <property type="entry name" value="ADH_SHORT"/>
    <property type="match status" value="1"/>
</dbReference>
<dbReference type="RefSeq" id="WP_039284762.1">
    <property type="nucleotide sequence ID" value="NZ_JTDI01000003.1"/>
</dbReference>